<accession>A0A060BTE6</accession>
<sequence>QDPVRRARYGAAARETGRSFHISAVAPRYMRLFRQAIEARRGRLGAV</sequence>
<dbReference type="AlphaFoldDB" id="A0A060BTE6"/>
<feature type="non-terminal residue" evidence="1">
    <location>
        <position position="1"/>
    </location>
</feature>
<name>A0A060BTE6_9BURK</name>
<reference evidence="1" key="1">
    <citation type="journal article" date="2013" name="Environ. Microbiol.">
        <title>Seasonally variable intestinal metagenomes of the red palm weevil (Rhynchophorus ferrugineus).</title>
        <authorList>
            <person name="Jia S."/>
            <person name="Zhang X."/>
            <person name="Zhang G."/>
            <person name="Yin A."/>
            <person name="Zhang S."/>
            <person name="Li F."/>
            <person name="Wang L."/>
            <person name="Zhao D."/>
            <person name="Yun Q."/>
            <person name="Tala"/>
            <person name="Wang J."/>
            <person name="Sun G."/>
            <person name="Baabdullah M."/>
            <person name="Yu X."/>
            <person name="Hu S."/>
            <person name="Al-Mssallem I.S."/>
            <person name="Yu J."/>
        </authorList>
    </citation>
    <scope>NUCLEOTIDE SEQUENCE</scope>
</reference>
<protein>
    <submittedName>
        <fullName evidence="1">CAZy families GT4 protein</fullName>
    </submittedName>
</protein>
<proteinExistence type="predicted"/>
<organism evidence="1">
    <name type="scientific">uncultured Delftia sp</name>
    <dbReference type="NCBI Taxonomy" id="191464"/>
    <lineage>
        <taxon>Bacteria</taxon>
        <taxon>Pseudomonadati</taxon>
        <taxon>Pseudomonadota</taxon>
        <taxon>Betaproteobacteria</taxon>
        <taxon>Burkholderiales</taxon>
        <taxon>Comamonadaceae</taxon>
        <taxon>Delftia</taxon>
        <taxon>environmental samples</taxon>
    </lineage>
</organism>
<dbReference type="EMBL" id="KF118650">
    <property type="protein sequence ID" value="AIA85912.1"/>
    <property type="molecule type" value="Genomic_DNA"/>
</dbReference>
<evidence type="ECO:0000313" key="1">
    <source>
        <dbReference type="EMBL" id="AIA85912.1"/>
    </source>
</evidence>